<gene>
    <name evidence="2" type="ORF">FF38_12780</name>
</gene>
<reference evidence="2 3" key="1">
    <citation type="journal article" date="2015" name="Nat. Commun.">
        <title>Lucilia cuprina genome unlocks parasitic fly biology to underpin future interventions.</title>
        <authorList>
            <person name="Anstead C.A."/>
            <person name="Korhonen P.K."/>
            <person name="Young N.D."/>
            <person name="Hall R.S."/>
            <person name="Jex A.R."/>
            <person name="Murali S.C."/>
            <person name="Hughes D.S."/>
            <person name="Lee S.F."/>
            <person name="Perry T."/>
            <person name="Stroehlein A.J."/>
            <person name="Ansell B.R."/>
            <person name="Breugelmans B."/>
            <person name="Hofmann A."/>
            <person name="Qu J."/>
            <person name="Dugan S."/>
            <person name="Lee S.L."/>
            <person name="Chao H."/>
            <person name="Dinh H."/>
            <person name="Han Y."/>
            <person name="Doddapaneni H.V."/>
            <person name="Worley K.C."/>
            <person name="Muzny D.M."/>
            <person name="Ioannidis P."/>
            <person name="Waterhouse R.M."/>
            <person name="Zdobnov E.M."/>
            <person name="James P.J."/>
            <person name="Bagnall N.H."/>
            <person name="Kotze A.C."/>
            <person name="Gibbs R.A."/>
            <person name="Richards S."/>
            <person name="Batterham P."/>
            <person name="Gasser R.B."/>
        </authorList>
    </citation>
    <scope>NUCLEOTIDE SEQUENCE [LARGE SCALE GENOMIC DNA]</scope>
    <source>
        <strain evidence="2 3">LS</strain>
        <tissue evidence="2">Full body</tissue>
    </source>
</reference>
<evidence type="ECO:0000313" key="3">
    <source>
        <dbReference type="Proteomes" id="UP000037069"/>
    </source>
</evidence>
<proteinExistence type="predicted"/>
<evidence type="ECO:0000313" key="2">
    <source>
        <dbReference type="EMBL" id="KNC31528.1"/>
    </source>
</evidence>
<dbReference type="Proteomes" id="UP000037069">
    <property type="component" value="Unassembled WGS sequence"/>
</dbReference>
<sequence length="254" mass="28700">MRDNINNKISVFNKLIGLGEEVSANPFYTVPQNSKTNIEPKLDLYKTEETLENSTNNFKQTICKCPHCENMAKNFLYLESLIRTNYNASNNCNVCNSSLQYLQYVNKSIMKIFGNFDSIVEAAKAFGLNNIKSKTKLAKLSTKHAKRLTKSNHLSLKAQKVAATAKHHHHVKKMPSNVLNSSKKIQGSFIKNPIVSSKKNNKKKSKFKKDASNHSAVKTSIDGTIMKAVKGKRIKVLKTKTRNLLHKFKTKKND</sequence>
<dbReference type="AlphaFoldDB" id="A0A0L0CGJ8"/>
<name>A0A0L0CGJ8_LUCCU</name>
<accession>A0A0L0CGJ8</accession>
<organism evidence="2 3">
    <name type="scientific">Lucilia cuprina</name>
    <name type="common">Green bottle fly</name>
    <name type="synonym">Australian sheep blowfly</name>
    <dbReference type="NCBI Taxonomy" id="7375"/>
    <lineage>
        <taxon>Eukaryota</taxon>
        <taxon>Metazoa</taxon>
        <taxon>Ecdysozoa</taxon>
        <taxon>Arthropoda</taxon>
        <taxon>Hexapoda</taxon>
        <taxon>Insecta</taxon>
        <taxon>Pterygota</taxon>
        <taxon>Neoptera</taxon>
        <taxon>Endopterygota</taxon>
        <taxon>Diptera</taxon>
        <taxon>Brachycera</taxon>
        <taxon>Muscomorpha</taxon>
        <taxon>Oestroidea</taxon>
        <taxon>Calliphoridae</taxon>
        <taxon>Luciliinae</taxon>
        <taxon>Lucilia</taxon>
    </lineage>
</organism>
<dbReference type="STRING" id="7375.A0A0L0CGJ8"/>
<dbReference type="OrthoDB" id="8035072at2759"/>
<feature type="region of interest" description="Disordered" evidence="1">
    <location>
        <begin position="193"/>
        <end position="214"/>
    </location>
</feature>
<comment type="caution">
    <text evidence="2">The sequence shown here is derived from an EMBL/GenBank/DDBJ whole genome shotgun (WGS) entry which is preliminary data.</text>
</comment>
<dbReference type="EMBL" id="JRES01000409">
    <property type="protein sequence ID" value="KNC31528.1"/>
    <property type="molecule type" value="Genomic_DNA"/>
</dbReference>
<protein>
    <submittedName>
        <fullName evidence="2">Uncharacterized protein</fullName>
    </submittedName>
</protein>
<evidence type="ECO:0000256" key="1">
    <source>
        <dbReference type="SAM" id="MobiDB-lite"/>
    </source>
</evidence>
<keyword evidence="3" id="KW-1185">Reference proteome</keyword>